<dbReference type="Gene3D" id="1.10.10.60">
    <property type="entry name" value="Homeodomain-like"/>
    <property type="match status" value="2"/>
</dbReference>
<dbReference type="AlphaFoldDB" id="A0A3B0CCD8"/>
<keyword evidence="4" id="KW-0812">Transmembrane</keyword>
<dbReference type="PROSITE" id="PS00041">
    <property type="entry name" value="HTH_ARAC_FAMILY_1"/>
    <property type="match status" value="1"/>
</dbReference>
<dbReference type="GO" id="GO:0043565">
    <property type="term" value="F:sequence-specific DNA binding"/>
    <property type="evidence" value="ECO:0007669"/>
    <property type="project" value="InterPro"/>
</dbReference>
<comment type="caution">
    <text evidence="6">The sequence shown here is derived from an EMBL/GenBank/DDBJ whole genome shotgun (WGS) entry which is preliminary data.</text>
</comment>
<reference evidence="6 7" key="1">
    <citation type="journal article" date="2007" name="Int. J. Syst. Evol. Microbiol.">
        <title>Paenibacillus ginsengarvi sp. nov., isolated from soil from ginseng cultivation.</title>
        <authorList>
            <person name="Yoon M.H."/>
            <person name="Ten L.N."/>
            <person name="Im W.T."/>
        </authorList>
    </citation>
    <scope>NUCLEOTIDE SEQUENCE [LARGE SCALE GENOMIC DNA]</scope>
    <source>
        <strain evidence="6 7">KCTC 13059</strain>
    </source>
</reference>
<dbReference type="PROSITE" id="PS01124">
    <property type="entry name" value="HTH_ARAC_FAMILY_2"/>
    <property type="match status" value="1"/>
</dbReference>
<evidence type="ECO:0000313" key="6">
    <source>
        <dbReference type="EMBL" id="RKN83792.1"/>
    </source>
</evidence>
<keyword evidence="4" id="KW-1133">Transmembrane helix</keyword>
<gene>
    <name evidence="6" type="ORF">D7M11_16485</name>
</gene>
<evidence type="ECO:0000256" key="4">
    <source>
        <dbReference type="SAM" id="Phobius"/>
    </source>
</evidence>
<keyword evidence="3" id="KW-0804">Transcription</keyword>
<dbReference type="InterPro" id="IPR018060">
    <property type="entry name" value="HTH_AraC"/>
</dbReference>
<dbReference type="PANTHER" id="PTHR43280">
    <property type="entry name" value="ARAC-FAMILY TRANSCRIPTIONAL REGULATOR"/>
    <property type="match status" value="1"/>
</dbReference>
<proteinExistence type="predicted"/>
<organism evidence="6 7">
    <name type="scientific">Paenibacillus ginsengarvi</name>
    <dbReference type="NCBI Taxonomy" id="400777"/>
    <lineage>
        <taxon>Bacteria</taxon>
        <taxon>Bacillati</taxon>
        <taxon>Bacillota</taxon>
        <taxon>Bacilli</taxon>
        <taxon>Bacillales</taxon>
        <taxon>Paenibacillaceae</taxon>
        <taxon>Paenibacillus</taxon>
    </lineage>
</organism>
<dbReference type="InterPro" id="IPR009057">
    <property type="entry name" value="Homeodomain-like_sf"/>
</dbReference>
<protein>
    <submittedName>
        <fullName evidence="6">AraC family transcriptional regulator</fullName>
    </submittedName>
</protein>
<evidence type="ECO:0000256" key="2">
    <source>
        <dbReference type="ARBA" id="ARBA00023125"/>
    </source>
</evidence>
<feature type="domain" description="HTH araC/xylS-type" evidence="5">
    <location>
        <begin position="653"/>
        <end position="751"/>
    </location>
</feature>
<dbReference type="EMBL" id="RBAH01000011">
    <property type="protein sequence ID" value="RKN83792.1"/>
    <property type="molecule type" value="Genomic_DNA"/>
</dbReference>
<keyword evidence="4" id="KW-0472">Membrane</keyword>
<feature type="transmembrane region" description="Helical" evidence="4">
    <location>
        <begin position="291"/>
        <end position="311"/>
    </location>
</feature>
<feature type="transmembrane region" description="Helical" evidence="4">
    <location>
        <begin position="20"/>
        <end position="42"/>
    </location>
</feature>
<dbReference type="RefSeq" id="WP_120748336.1">
    <property type="nucleotide sequence ID" value="NZ_RBAH01000011.1"/>
</dbReference>
<accession>A0A3B0CCD8</accession>
<dbReference type="Proteomes" id="UP000282311">
    <property type="component" value="Unassembled WGS sequence"/>
</dbReference>
<keyword evidence="7" id="KW-1185">Reference proteome</keyword>
<dbReference type="Pfam" id="PF12833">
    <property type="entry name" value="HTH_18"/>
    <property type="match status" value="1"/>
</dbReference>
<dbReference type="InterPro" id="IPR018062">
    <property type="entry name" value="HTH_AraC-typ_CS"/>
</dbReference>
<dbReference type="SMART" id="SM00342">
    <property type="entry name" value="HTH_ARAC"/>
    <property type="match status" value="1"/>
</dbReference>
<dbReference type="SUPFAM" id="SSF46689">
    <property type="entry name" value="Homeodomain-like"/>
    <property type="match status" value="2"/>
</dbReference>
<dbReference type="OrthoDB" id="2496058at2"/>
<keyword evidence="2" id="KW-0238">DNA-binding</keyword>
<evidence type="ECO:0000313" key="7">
    <source>
        <dbReference type="Proteomes" id="UP000282311"/>
    </source>
</evidence>
<dbReference type="Pfam" id="PF17853">
    <property type="entry name" value="GGDEF_2"/>
    <property type="match status" value="1"/>
</dbReference>
<dbReference type="PANTHER" id="PTHR43280:SF28">
    <property type="entry name" value="HTH-TYPE TRANSCRIPTIONAL ACTIVATOR RHAS"/>
    <property type="match status" value="1"/>
</dbReference>
<dbReference type="InterPro" id="IPR041522">
    <property type="entry name" value="CdaR_GGDEF"/>
</dbReference>
<evidence type="ECO:0000259" key="5">
    <source>
        <dbReference type="PROSITE" id="PS01124"/>
    </source>
</evidence>
<keyword evidence="1" id="KW-0805">Transcription regulation</keyword>
<dbReference type="GO" id="GO:0003700">
    <property type="term" value="F:DNA-binding transcription factor activity"/>
    <property type="evidence" value="ECO:0007669"/>
    <property type="project" value="InterPro"/>
</dbReference>
<sequence>MLRLHRPRIALFWQFYAKYFVLFLIPVIVAITFTYFFVVRLIEDDARQRNDIIMTNNSEHIDTAFTALQTTMIHMLSDVNLKSFLPVAGDSLDNQQRNEWLHSLMSQLGKIENGDLVLNAYLYMTRYDLVIDTETHSDKAYYFRFKHPVGDADRAKLFPNLSGKQMMYFTKPYSLGVSPLTPDKSTPPRTVISTIMSYPFNSADPDVYLVLDMNMDVLQERIGGREDWVIGSAIIDGAGQAVVQTGSMEAGSGAANKKTLSSIQSAFNDSWRYVSVIDLQKLLQPARMIRLLSLVFLGFFLVLGSVVSYYLSRKLYAPILEIKTGLATHHEPGRAVRREGNDFDVIKRFSGMLISENNQLSRLVSGMVPMVQEHFVTKLLLGDFRDSGTLEASAKEIDFAYDPKAIRTVLCVEFQYYSRVQEGQSETSRTFLLAELKDRIRKLFPDQTIWLSHTKSDILACVLHHNPGPGVGPKEAAGQIKLELERFSPYYKATIGVGSTVASIEELYISYEQASAMLRFKGVQPEVEICFEEPLRHDRKAWDSYLPMMEVNRIINQCRSRDYDSLLQAVFELLEAGKHVRAFEMKALCSDVLNTWIRAAEHDHADYSIAFYTKLFHMLDGCVTVEELRQAFRDIHALLFRKEEPHVGKGQFDEVLAYIHGHYAEELSIERFAQQMNMSVGHFSRTFKEEVGEKYVEYIAKVRMGKAKQYLLETDLKIDEIAEKVGYWGRNSFIPIFRKYEGITPAKYRNLYSATS</sequence>
<name>A0A3B0CCD8_9BACL</name>
<evidence type="ECO:0000256" key="1">
    <source>
        <dbReference type="ARBA" id="ARBA00023015"/>
    </source>
</evidence>
<evidence type="ECO:0000256" key="3">
    <source>
        <dbReference type="ARBA" id="ARBA00023163"/>
    </source>
</evidence>